<feature type="compositionally biased region" description="Low complexity" evidence="1">
    <location>
        <begin position="94"/>
        <end position="113"/>
    </location>
</feature>
<feature type="compositionally biased region" description="Polar residues" evidence="1">
    <location>
        <begin position="65"/>
        <end position="83"/>
    </location>
</feature>
<proteinExistence type="predicted"/>
<evidence type="ECO:0000313" key="2">
    <source>
        <dbReference type="EMBL" id="CAG6518630.1"/>
    </source>
</evidence>
<dbReference type="EMBL" id="HBUE01283269">
    <property type="protein sequence ID" value="CAG6570172.1"/>
    <property type="molecule type" value="Transcribed_RNA"/>
</dbReference>
<sequence>MVPVKANSYGGTSGHAPLRKQQNVEIHDRDLPAVLGTPRYLYGMTSAKANSITFLGEHEMPITRDPTQQLTSGSNNRQDSTTFSRRSRDGNGGSSNSSVKSNSSNNYKVSRSPNNRRHGSNGSGGSGSGTTAVASSGKGEVVAVSAASTAAVEKTG</sequence>
<dbReference type="EMBL" id="HBUE01141794">
    <property type="protein sequence ID" value="CAG6501104.1"/>
    <property type="molecule type" value="Transcribed_RNA"/>
</dbReference>
<accession>A0A8D8DTG3</accession>
<dbReference type="AlphaFoldDB" id="A0A8D8DTG3"/>
<feature type="region of interest" description="Disordered" evidence="1">
    <location>
        <begin position="1"/>
        <end position="25"/>
    </location>
</feature>
<dbReference type="EMBL" id="HBUE01177716">
    <property type="protein sequence ID" value="CAG6518630.1"/>
    <property type="molecule type" value="Transcribed_RNA"/>
</dbReference>
<feature type="region of interest" description="Disordered" evidence="1">
    <location>
        <begin position="57"/>
        <end position="156"/>
    </location>
</feature>
<organism evidence="2">
    <name type="scientific">Culex pipiens</name>
    <name type="common">House mosquito</name>
    <dbReference type="NCBI Taxonomy" id="7175"/>
    <lineage>
        <taxon>Eukaryota</taxon>
        <taxon>Metazoa</taxon>
        <taxon>Ecdysozoa</taxon>
        <taxon>Arthropoda</taxon>
        <taxon>Hexapoda</taxon>
        <taxon>Insecta</taxon>
        <taxon>Pterygota</taxon>
        <taxon>Neoptera</taxon>
        <taxon>Endopterygota</taxon>
        <taxon>Diptera</taxon>
        <taxon>Nematocera</taxon>
        <taxon>Culicoidea</taxon>
        <taxon>Culicidae</taxon>
        <taxon>Culicinae</taxon>
        <taxon>Culicini</taxon>
        <taxon>Culex</taxon>
        <taxon>Culex</taxon>
    </lineage>
</organism>
<reference evidence="2" key="1">
    <citation type="submission" date="2021-05" db="EMBL/GenBank/DDBJ databases">
        <authorList>
            <person name="Alioto T."/>
            <person name="Alioto T."/>
            <person name="Gomez Garrido J."/>
        </authorList>
    </citation>
    <scope>NUCLEOTIDE SEQUENCE</scope>
</reference>
<protein>
    <submittedName>
        <fullName evidence="2">(northern house mosquito) hypothetical protein</fullName>
    </submittedName>
</protein>
<evidence type="ECO:0000256" key="1">
    <source>
        <dbReference type="SAM" id="MobiDB-lite"/>
    </source>
</evidence>
<name>A0A8D8DTG3_CULPI</name>
<feature type="compositionally biased region" description="Low complexity" evidence="1">
    <location>
        <begin position="129"/>
        <end position="156"/>
    </location>
</feature>